<sequence length="332" mass="36396">MKRNTPNSPNKNTKASKMRNQTGGASTSVAQATVATPASTEKPKGRAVRQLQTPDVSITNPNDPDEVEIPETDNDCIITKNQPPHGRSGETAAKDSGKDGSDDTAPAKKKSTRGRPRKNVVNDSDKDASDDAVAKDKPTGGRSDKDASDDADAAPAKKKPTRGRPRKDNAKVDDTATAKAKPKRGRSGKGSDDDGDDVSLETEPKPVVLKTAAFKDAETLSKSYLNHLCHFMKIKTITYRSKENAYNAKSSFYIHYSQFLKDLASYEDSLPELARVQFRQVQIEEAVSRRTDRLRQLCELQKEIDELRYKVKIFESSTTGLQKDLADAQAQA</sequence>
<dbReference type="AlphaFoldDB" id="A0A0K6G0C6"/>
<feature type="compositionally biased region" description="Polar residues" evidence="1">
    <location>
        <begin position="50"/>
        <end position="62"/>
    </location>
</feature>
<dbReference type="EMBL" id="CYGV01001256">
    <property type="protein sequence ID" value="CUA71707.1"/>
    <property type="molecule type" value="Genomic_DNA"/>
</dbReference>
<feature type="compositionally biased region" description="Basic residues" evidence="1">
    <location>
        <begin position="156"/>
        <end position="165"/>
    </location>
</feature>
<evidence type="ECO:0000256" key="1">
    <source>
        <dbReference type="SAM" id="MobiDB-lite"/>
    </source>
</evidence>
<feature type="region of interest" description="Disordered" evidence="1">
    <location>
        <begin position="1"/>
        <end position="203"/>
    </location>
</feature>
<feature type="compositionally biased region" description="Basic residues" evidence="1">
    <location>
        <begin position="107"/>
        <end position="118"/>
    </location>
</feature>
<organism evidence="2 3">
    <name type="scientific">Rhizoctonia solani</name>
    <dbReference type="NCBI Taxonomy" id="456999"/>
    <lineage>
        <taxon>Eukaryota</taxon>
        <taxon>Fungi</taxon>
        <taxon>Dikarya</taxon>
        <taxon>Basidiomycota</taxon>
        <taxon>Agaricomycotina</taxon>
        <taxon>Agaricomycetes</taxon>
        <taxon>Cantharellales</taxon>
        <taxon>Ceratobasidiaceae</taxon>
        <taxon>Rhizoctonia</taxon>
    </lineage>
</organism>
<feature type="compositionally biased region" description="Basic and acidic residues" evidence="1">
    <location>
        <begin position="166"/>
        <end position="176"/>
    </location>
</feature>
<feature type="compositionally biased region" description="Basic and acidic residues" evidence="1">
    <location>
        <begin position="92"/>
        <end position="101"/>
    </location>
</feature>
<feature type="compositionally biased region" description="Polar residues" evidence="1">
    <location>
        <begin position="1"/>
        <end position="24"/>
    </location>
</feature>
<keyword evidence="3" id="KW-1185">Reference proteome</keyword>
<feature type="compositionally biased region" description="Acidic residues" evidence="1">
    <location>
        <begin position="63"/>
        <end position="74"/>
    </location>
</feature>
<evidence type="ECO:0000313" key="3">
    <source>
        <dbReference type="Proteomes" id="UP000044841"/>
    </source>
</evidence>
<proteinExistence type="predicted"/>
<protein>
    <submittedName>
        <fullName evidence="2">Uncharacterized protein</fullName>
    </submittedName>
</protein>
<accession>A0A0K6G0C6</accession>
<gene>
    <name evidence="2" type="ORF">RSOLAG22IIIB_04754</name>
</gene>
<evidence type="ECO:0000313" key="2">
    <source>
        <dbReference type="EMBL" id="CUA71707.1"/>
    </source>
</evidence>
<name>A0A0K6G0C6_9AGAM</name>
<dbReference type="Proteomes" id="UP000044841">
    <property type="component" value="Unassembled WGS sequence"/>
</dbReference>
<reference evidence="2 3" key="1">
    <citation type="submission" date="2015-07" db="EMBL/GenBank/DDBJ databases">
        <authorList>
            <person name="Noorani M."/>
        </authorList>
    </citation>
    <scope>NUCLEOTIDE SEQUENCE [LARGE SCALE GENOMIC DNA]</scope>
    <source>
        <strain evidence="2">BBA 69670</strain>
    </source>
</reference>
<feature type="compositionally biased region" description="Low complexity" evidence="1">
    <location>
        <begin position="25"/>
        <end position="40"/>
    </location>
</feature>
<feature type="compositionally biased region" description="Basic and acidic residues" evidence="1">
    <location>
        <begin position="123"/>
        <end position="148"/>
    </location>
</feature>